<feature type="region of interest" description="Disordered" evidence="1">
    <location>
        <begin position="1"/>
        <end position="40"/>
    </location>
</feature>
<evidence type="ECO:0000313" key="2">
    <source>
        <dbReference type="EMBL" id="MDR5693501.1"/>
    </source>
</evidence>
<dbReference type="Proteomes" id="UP001260072">
    <property type="component" value="Unassembled WGS sequence"/>
</dbReference>
<accession>A0ABU1FPU8</accession>
<organism evidence="2 3">
    <name type="scientific">Agromyces indicus</name>
    <dbReference type="NCBI Taxonomy" id="758919"/>
    <lineage>
        <taxon>Bacteria</taxon>
        <taxon>Bacillati</taxon>
        <taxon>Actinomycetota</taxon>
        <taxon>Actinomycetes</taxon>
        <taxon>Micrococcales</taxon>
        <taxon>Microbacteriaceae</taxon>
        <taxon>Agromyces</taxon>
    </lineage>
</organism>
<proteinExistence type="predicted"/>
<protein>
    <submittedName>
        <fullName evidence="2">Uncharacterized protein</fullName>
    </submittedName>
</protein>
<feature type="compositionally biased region" description="Low complexity" evidence="1">
    <location>
        <begin position="31"/>
        <end position="40"/>
    </location>
</feature>
<evidence type="ECO:0000313" key="3">
    <source>
        <dbReference type="Proteomes" id="UP001260072"/>
    </source>
</evidence>
<dbReference type="EMBL" id="JAVKGS010000005">
    <property type="protein sequence ID" value="MDR5693501.1"/>
    <property type="molecule type" value="Genomic_DNA"/>
</dbReference>
<comment type="caution">
    <text evidence="2">The sequence shown here is derived from an EMBL/GenBank/DDBJ whole genome shotgun (WGS) entry which is preliminary data.</text>
</comment>
<dbReference type="RefSeq" id="WP_067945267.1">
    <property type="nucleotide sequence ID" value="NZ_BAABBS010000002.1"/>
</dbReference>
<feature type="compositionally biased region" description="Basic and acidic residues" evidence="1">
    <location>
        <begin position="69"/>
        <end position="80"/>
    </location>
</feature>
<evidence type="ECO:0000256" key="1">
    <source>
        <dbReference type="SAM" id="MobiDB-lite"/>
    </source>
</evidence>
<sequence length="80" mass="8477">MADIRSDEPFEGEYTDSELPADAVLPKDADAGVNDGDWNADGDAVVVDDAAADAVVIEEEGEYTDSDFDADRRRDGIAGP</sequence>
<keyword evidence="3" id="KW-1185">Reference proteome</keyword>
<feature type="compositionally biased region" description="Acidic residues" evidence="1">
    <location>
        <begin position="58"/>
        <end position="68"/>
    </location>
</feature>
<reference evidence="3" key="1">
    <citation type="submission" date="2023-07" db="EMBL/GenBank/DDBJ databases">
        <title>Description of three actinobacteria isolated from air of manufacturing shop in a pharmaceutical factory.</title>
        <authorList>
            <person name="Zhang D.-F."/>
        </authorList>
    </citation>
    <scope>NUCLEOTIDE SEQUENCE [LARGE SCALE GENOMIC DNA]</scope>
    <source>
        <strain evidence="3">CCTCC AB 2011122</strain>
    </source>
</reference>
<feature type="region of interest" description="Disordered" evidence="1">
    <location>
        <begin position="58"/>
        <end position="80"/>
    </location>
</feature>
<gene>
    <name evidence="2" type="ORF">RH861_15605</name>
</gene>
<name>A0ABU1FPU8_9MICO</name>